<comment type="caution">
    <text evidence="1">The sequence shown here is derived from an EMBL/GenBank/DDBJ whole genome shotgun (WGS) entry which is preliminary data.</text>
</comment>
<dbReference type="OrthoDB" id="3482507at2"/>
<evidence type="ECO:0000313" key="2">
    <source>
        <dbReference type="Proteomes" id="UP000256661"/>
    </source>
</evidence>
<proteinExistence type="predicted"/>
<name>A0A3D9SXG6_9ACTN</name>
<keyword evidence="2" id="KW-1185">Reference proteome</keyword>
<evidence type="ECO:0000313" key="1">
    <source>
        <dbReference type="EMBL" id="REF00539.1"/>
    </source>
</evidence>
<protein>
    <recommendedName>
        <fullName evidence="3">Guanylate cyclase domain-containing protein</fullName>
    </recommendedName>
</protein>
<evidence type="ECO:0008006" key="3">
    <source>
        <dbReference type="Google" id="ProtNLM"/>
    </source>
</evidence>
<dbReference type="Proteomes" id="UP000256661">
    <property type="component" value="Unassembled WGS sequence"/>
</dbReference>
<dbReference type="AlphaFoldDB" id="A0A3D9SXG6"/>
<reference evidence="1 2" key="1">
    <citation type="submission" date="2018-08" db="EMBL/GenBank/DDBJ databases">
        <title>Sequencing the genomes of 1000 actinobacteria strains.</title>
        <authorList>
            <person name="Klenk H.-P."/>
        </authorList>
    </citation>
    <scope>NUCLEOTIDE SEQUENCE [LARGE SCALE GENOMIC DNA]</scope>
    <source>
        <strain evidence="1 2">DSM 43927</strain>
    </source>
</reference>
<dbReference type="RefSeq" id="WP_116025679.1">
    <property type="nucleotide sequence ID" value="NZ_QTTT01000001.1"/>
</dbReference>
<gene>
    <name evidence="1" type="ORF">DFJ69_6087</name>
</gene>
<accession>A0A3D9SXG6</accession>
<dbReference type="EMBL" id="QTTT01000001">
    <property type="protein sequence ID" value="REF00539.1"/>
    <property type="molecule type" value="Genomic_DNA"/>
</dbReference>
<organism evidence="1 2">
    <name type="scientific">Thermomonospora umbrina</name>
    <dbReference type="NCBI Taxonomy" id="111806"/>
    <lineage>
        <taxon>Bacteria</taxon>
        <taxon>Bacillati</taxon>
        <taxon>Actinomycetota</taxon>
        <taxon>Actinomycetes</taxon>
        <taxon>Streptosporangiales</taxon>
        <taxon>Thermomonosporaceae</taxon>
        <taxon>Thermomonospora</taxon>
    </lineage>
</organism>
<sequence length="202" mass="22173">MIERAVIAWQRLGTISPARGPQHRLMFAVDIAGFGSRPPRVQTHLRHVLERVVKHACQAAGLPPHSCRHEHRGDSAFVITPLGTDFAALLGPLPQALASAVDRHNALAADTAQMRLRMAAHAGYVHIDRRGVSGNDAVLLFRLLDAPPLKDHLANSPHDLAVIVSDYLYDVAVAYHVIKPAHYRQADILCKETAARAWIKLP</sequence>